<dbReference type="InterPro" id="IPR013094">
    <property type="entry name" value="AB_hydrolase_3"/>
</dbReference>
<comment type="caution">
    <text evidence="4">The sequence shown here is derived from an EMBL/GenBank/DDBJ whole genome shotgun (WGS) entry which is preliminary data.</text>
</comment>
<name>A0ABY2H684_9HYPO</name>
<dbReference type="Proteomes" id="UP001642720">
    <property type="component" value="Unassembled WGS sequence"/>
</dbReference>
<evidence type="ECO:0000313" key="5">
    <source>
        <dbReference type="Proteomes" id="UP001642720"/>
    </source>
</evidence>
<organism evidence="4 5">
    <name type="scientific">Trichoderma ghanense</name>
    <dbReference type="NCBI Taxonomy" id="65468"/>
    <lineage>
        <taxon>Eukaryota</taxon>
        <taxon>Fungi</taxon>
        <taxon>Dikarya</taxon>
        <taxon>Ascomycota</taxon>
        <taxon>Pezizomycotina</taxon>
        <taxon>Sordariomycetes</taxon>
        <taxon>Hypocreomycetidae</taxon>
        <taxon>Hypocreales</taxon>
        <taxon>Hypocreaceae</taxon>
        <taxon>Trichoderma</taxon>
    </lineage>
</organism>
<dbReference type="InterPro" id="IPR050300">
    <property type="entry name" value="GDXG_lipolytic_enzyme"/>
</dbReference>
<evidence type="ECO:0000256" key="2">
    <source>
        <dbReference type="SAM" id="MobiDB-lite"/>
    </source>
</evidence>
<dbReference type="Gene3D" id="3.40.50.1820">
    <property type="entry name" value="alpha/beta hydrolase"/>
    <property type="match status" value="1"/>
</dbReference>
<feature type="region of interest" description="Disordered" evidence="2">
    <location>
        <begin position="199"/>
        <end position="218"/>
    </location>
</feature>
<dbReference type="GeneID" id="300577185"/>
<protein>
    <recommendedName>
        <fullName evidence="3">Alpha/beta hydrolase fold-3 domain-containing protein</fullName>
    </recommendedName>
</protein>
<proteinExistence type="predicted"/>
<reference evidence="4 5" key="1">
    <citation type="submission" date="2018-01" db="EMBL/GenBank/DDBJ databases">
        <title>Genome characterization of the sugarcane-associated fungus Trichoderma ghanense CCMA-1212 and their application in lignocelulose bioconversion.</title>
        <authorList>
            <person name="Steindorff A.S."/>
            <person name="Mendes T.D."/>
            <person name="Vilela E.S.D."/>
            <person name="Rodrigues D.S."/>
            <person name="Formighieri E.F."/>
            <person name="Melo I.S."/>
            <person name="Favaro L.C.L."/>
        </authorList>
    </citation>
    <scope>NUCLEOTIDE SEQUENCE [LARGE SCALE GENOMIC DNA]</scope>
    <source>
        <strain evidence="4 5">CCMA-1212</strain>
    </source>
</reference>
<dbReference type="EMBL" id="PPTA01000006">
    <property type="protein sequence ID" value="TFB03017.1"/>
    <property type="molecule type" value="Genomic_DNA"/>
</dbReference>
<accession>A0ABY2H684</accession>
<gene>
    <name evidence="4" type="ORF">CCMA1212_005478</name>
</gene>
<dbReference type="Pfam" id="PF07859">
    <property type="entry name" value="Abhydrolase_3"/>
    <property type="match status" value="1"/>
</dbReference>
<dbReference type="PANTHER" id="PTHR48081:SF3">
    <property type="entry name" value="ALPHA_BETA HYDROLASE FOLD-3 DOMAIN-CONTAINING PROTEIN"/>
    <property type="match status" value="1"/>
</dbReference>
<feature type="domain" description="Alpha/beta hydrolase fold-3" evidence="3">
    <location>
        <begin position="35"/>
        <end position="116"/>
    </location>
</feature>
<evidence type="ECO:0000259" key="3">
    <source>
        <dbReference type="Pfam" id="PF07859"/>
    </source>
</evidence>
<sequence>MAIRKITQEYATHGIPLECDIYTTDNAPGNSPVFLYFHPGGLVGGNRDLIAPWLVQICIQRKWPLISPSYRLLPQARGQGLLEDASAAYDFAQNWNTQQAGPRRKVIVGGASGADLIQWRMTKGFFMAALIAHHCHPKPLALLSIEGINTFRHRFFNSSILIPDEEISHASVEKYIAGPVEVGDMKPDESTFVLDKLTPEGAKNPDFTPPKVPENASPDESNRGLLYDYYTFNNSFVDLVGDVDPGYQWAKQPDAKDRVAQWPKTVIFHGNNDPDVELNVSEDMRDCLGEDKVTLIVADGQPHLFELEKFIEDDIPGMDAVRQAVAKLDEVVASST</sequence>
<keyword evidence="1" id="KW-0378">Hydrolase</keyword>
<dbReference type="SUPFAM" id="SSF53474">
    <property type="entry name" value="alpha/beta-Hydrolases"/>
    <property type="match status" value="1"/>
</dbReference>
<evidence type="ECO:0000313" key="4">
    <source>
        <dbReference type="EMBL" id="TFB03017.1"/>
    </source>
</evidence>
<dbReference type="PANTHER" id="PTHR48081">
    <property type="entry name" value="AB HYDROLASE SUPERFAMILY PROTEIN C4A8.06C"/>
    <property type="match status" value="1"/>
</dbReference>
<dbReference type="InterPro" id="IPR029058">
    <property type="entry name" value="AB_hydrolase_fold"/>
</dbReference>
<evidence type="ECO:0000256" key="1">
    <source>
        <dbReference type="ARBA" id="ARBA00022801"/>
    </source>
</evidence>
<keyword evidence="5" id="KW-1185">Reference proteome</keyword>
<dbReference type="RefSeq" id="XP_073559218.1">
    <property type="nucleotide sequence ID" value="XM_073702735.1"/>
</dbReference>